<dbReference type="Pfam" id="PF25019">
    <property type="entry name" value="LRR_R13L1-DRL21"/>
    <property type="match status" value="1"/>
</dbReference>
<dbReference type="SUPFAM" id="SSF52058">
    <property type="entry name" value="L domain-like"/>
    <property type="match status" value="1"/>
</dbReference>
<dbReference type="Gene3D" id="3.80.10.10">
    <property type="entry name" value="Ribonuclease Inhibitor"/>
    <property type="match status" value="1"/>
</dbReference>
<evidence type="ECO:0000256" key="2">
    <source>
        <dbReference type="ARBA" id="ARBA00022741"/>
    </source>
</evidence>
<feature type="domain" description="R13L1/DRL21-like LRR repeat region" evidence="7">
    <location>
        <begin position="525"/>
        <end position="650"/>
    </location>
</feature>
<evidence type="ECO:0000259" key="5">
    <source>
        <dbReference type="Pfam" id="PF18052"/>
    </source>
</evidence>
<dbReference type="GO" id="GO:0043531">
    <property type="term" value="F:ADP binding"/>
    <property type="evidence" value="ECO:0007669"/>
    <property type="project" value="InterPro"/>
</dbReference>
<dbReference type="PRINTS" id="PR00364">
    <property type="entry name" value="DISEASERSIST"/>
</dbReference>
<reference evidence="8" key="1">
    <citation type="submission" date="2018-02" db="EMBL/GenBank/DDBJ databases">
        <authorList>
            <person name="Cohen D.B."/>
            <person name="Kent A.D."/>
        </authorList>
    </citation>
    <scope>NUCLEOTIDE SEQUENCE</scope>
</reference>
<gene>
    <name evidence="8" type="ORF">FSB_LOCUS46182</name>
</gene>
<dbReference type="PANTHER" id="PTHR23155:SF1205">
    <property type="entry name" value="DISEASE RESISTANCE PROTEIN RPM1"/>
    <property type="match status" value="1"/>
</dbReference>
<dbReference type="Gene3D" id="1.10.10.10">
    <property type="entry name" value="Winged helix-like DNA-binding domain superfamily/Winged helix DNA-binding domain"/>
    <property type="match status" value="1"/>
</dbReference>
<evidence type="ECO:0000259" key="4">
    <source>
        <dbReference type="Pfam" id="PF00931"/>
    </source>
</evidence>
<dbReference type="SUPFAM" id="SSF52540">
    <property type="entry name" value="P-loop containing nucleoside triphosphate hydrolases"/>
    <property type="match status" value="1"/>
</dbReference>
<evidence type="ECO:0000256" key="3">
    <source>
        <dbReference type="ARBA" id="ARBA00022821"/>
    </source>
</evidence>
<name>A0A2N9I2S8_FAGSY</name>
<dbReference type="InterPro" id="IPR042197">
    <property type="entry name" value="Apaf_helical"/>
</dbReference>
<feature type="domain" description="Disease resistance protein winged helix" evidence="6">
    <location>
        <begin position="270"/>
        <end position="340"/>
    </location>
</feature>
<sequence>MARALVSGITQQLGSFITSEFKLTASVKEEIQKLESKFRTIQAVLNDAEKRQVKEEAVKLWLDKLKEDDLVNILLGKGSEEERSPHVISLVGMGGIGKTTLAQLAYNDPEMMCGLKNSTLWEPFRLTLRNGAQGSRILATTRKNRVAEMMGSLKTSESMINLEMLSEEDCWLVFRKIAFFGKDAEKCEELEVLGRQIVKKCKGLPLAAKTIGSLMRFKRSREQWENVLDSNLWELEDVEKVVEKDLFAPLLLSYYDLPSPLKQCFSYCAIFPKDYVFSSDELVEMWMAQGYINSKEDMEIIAREYFENLAIRSFFQDFEKDEDDGQIRGCKMHDIVHDFAQLMTKNECFTINSDKKLGLDYKNARHLRFESTRYGEFPVSIYNAKNVRTLVIKGLWDDNLFQHFRCLRTLTLTLDGLERNIPDTFENLIHVRYLDLRNYRAEGLPKTIYNLCNLQILKIDVWAHCMKFPHGIGKLINLRHLILDNDDYYGVGEQNHEYPRGFGRLTSLRRLSDFFVSGTKDGCKLGELKDLNQLQGSLEIKELGNVVDVCEAENAQLKKKIHLHTLKLQFSGGFENDRRIENDVSFLNALESPPNLKYLSICWYKGTTMSPNWTMSLTKLKTLYLSDFWNLKHLPPLGKLPVLESLRITRFDSLRKWEEWIGIGGKREEEEDSNITIMPRLQCLVIYDCRSLNSLPDFIRTILLKELEINYSTILHERCQRGTGEWPKISHIPNIKIGGQYVQTDGQADKSEGLAQYFTRMMKKSLTDRRTTKKSLTKW</sequence>
<proteinExistence type="predicted"/>
<dbReference type="InterPro" id="IPR044974">
    <property type="entry name" value="Disease_R_plants"/>
</dbReference>
<protein>
    <recommendedName>
        <fullName evidence="9">NB-ARC domain-containing protein</fullName>
    </recommendedName>
</protein>
<evidence type="ECO:0000259" key="7">
    <source>
        <dbReference type="Pfam" id="PF25019"/>
    </source>
</evidence>
<dbReference type="Pfam" id="PF18052">
    <property type="entry name" value="Rx_N"/>
    <property type="match status" value="1"/>
</dbReference>
<dbReference type="PANTHER" id="PTHR23155">
    <property type="entry name" value="DISEASE RESISTANCE PROTEIN RP"/>
    <property type="match status" value="1"/>
</dbReference>
<dbReference type="Gene3D" id="1.10.8.430">
    <property type="entry name" value="Helical domain of apoptotic protease-activating factors"/>
    <property type="match status" value="1"/>
</dbReference>
<dbReference type="InterPro" id="IPR032675">
    <property type="entry name" value="LRR_dom_sf"/>
</dbReference>
<feature type="domain" description="NB-ARC" evidence="4">
    <location>
        <begin position="74"/>
        <end position="110"/>
    </location>
</feature>
<evidence type="ECO:0000256" key="1">
    <source>
        <dbReference type="ARBA" id="ARBA00022737"/>
    </source>
</evidence>
<evidence type="ECO:0000313" key="8">
    <source>
        <dbReference type="EMBL" id="SPD18300.1"/>
    </source>
</evidence>
<dbReference type="Pfam" id="PF23559">
    <property type="entry name" value="WHD_DRP"/>
    <property type="match status" value="1"/>
</dbReference>
<dbReference type="InterPro" id="IPR002182">
    <property type="entry name" value="NB-ARC"/>
</dbReference>
<organism evidence="8">
    <name type="scientific">Fagus sylvatica</name>
    <name type="common">Beechnut</name>
    <dbReference type="NCBI Taxonomy" id="28930"/>
    <lineage>
        <taxon>Eukaryota</taxon>
        <taxon>Viridiplantae</taxon>
        <taxon>Streptophyta</taxon>
        <taxon>Embryophyta</taxon>
        <taxon>Tracheophyta</taxon>
        <taxon>Spermatophyta</taxon>
        <taxon>Magnoliopsida</taxon>
        <taxon>eudicotyledons</taxon>
        <taxon>Gunneridae</taxon>
        <taxon>Pentapetalae</taxon>
        <taxon>rosids</taxon>
        <taxon>fabids</taxon>
        <taxon>Fagales</taxon>
        <taxon>Fagaceae</taxon>
        <taxon>Fagus</taxon>
    </lineage>
</organism>
<dbReference type="Pfam" id="PF00931">
    <property type="entry name" value="NB-ARC"/>
    <property type="match status" value="2"/>
</dbReference>
<feature type="domain" description="Disease resistance N-terminal" evidence="5">
    <location>
        <begin position="6"/>
        <end position="67"/>
    </location>
</feature>
<dbReference type="InterPro" id="IPR036388">
    <property type="entry name" value="WH-like_DNA-bd_sf"/>
</dbReference>
<keyword evidence="1" id="KW-0677">Repeat</keyword>
<dbReference type="InterPro" id="IPR056789">
    <property type="entry name" value="LRR_R13L1-DRL21"/>
</dbReference>
<evidence type="ECO:0000259" key="6">
    <source>
        <dbReference type="Pfam" id="PF23559"/>
    </source>
</evidence>
<evidence type="ECO:0008006" key="9">
    <source>
        <dbReference type="Google" id="ProtNLM"/>
    </source>
</evidence>
<keyword evidence="3" id="KW-0611">Plant defense</keyword>
<dbReference type="InterPro" id="IPR058922">
    <property type="entry name" value="WHD_DRP"/>
</dbReference>
<keyword evidence="2" id="KW-0547">Nucleotide-binding</keyword>
<dbReference type="InterPro" id="IPR041118">
    <property type="entry name" value="Rx_N"/>
</dbReference>
<dbReference type="GO" id="GO:0098542">
    <property type="term" value="P:defense response to other organism"/>
    <property type="evidence" value="ECO:0007669"/>
    <property type="project" value="TreeGrafter"/>
</dbReference>
<dbReference type="FunFam" id="1.10.10.10:FF:000322">
    <property type="entry name" value="Probable disease resistance protein At1g63360"/>
    <property type="match status" value="1"/>
</dbReference>
<dbReference type="AlphaFoldDB" id="A0A2N9I2S8"/>
<dbReference type="InterPro" id="IPR027417">
    <property type="entry name" value="P-loop_NTPase"/>
</dbReference>
<dbReference type="EMBL" id="OIVN01004599">
    <property type="protein sequence ID" value="SPD18300.1"/>
    <property type="molecule type" value="Genomic_DNA"/>
</dbReference>
<accession>A0A2N9I2S8</accession>
<feature type="domain" description="NB-ARC" evidence="4">
    <location>
        <begin position="118"/>
        <end position="180"/>
    </location>
</feature>
<dbReference type="Gene3D" id="1.20.5.4130">
    <property type="match status" value="1"/>
</dbReference>